<protein>
    <recommendedName>
        <fullName evidence="1">acyl-homoserine-lactone synthase</fullName>
        <ecNumber evidence="1">2.3.1.184</ecNumber>
    </recommendedName>
</protein>
<organism evidence="8 9">
    <name type="scientific">Bradyrhizobium nitroreducens</name>
    <dbReference type="NCBI Taxonomy" id="709803"/>
    <lineage>
        <taxon>Bacteria</taxon>
        <taxon>Pseudomonadati</taxon>
        <taxon>Pseudomonadota</taxon>
        <taxon>Alphaproteobacteria</taxon>
        <taxon>Hyphomicrobiales</taxon>
        <taxon>Nitrobacteraceae</taxon>
        <taxon>Bradyrhizobium</taxon>
    </lineage>
</organism>
<evidence type="ECO:0000313" key="8">
    <source>
        <dbReference type="EMBL" id="PIT06055.1"/>
    </source>
</evidence>
<evidence type="ECO:0000256" key="5">
    <source>
        <dbReference type="ARBA" id="ARBA00022929"/>
    </source>
</evidence>
<keyword evidence="2 7" id="KW-0673">Quorum sensing</keyword>
<keyword evidence="9" id="KW-1185">Reference proteome</keyword>
<proteinExistence type="inferred from homology"/>
<name>A0A2M6UNG5_9BRAD</name>
<dbReference type="RefSeq" id="WP_100181115.1">
    <property type="nucleotide sequence ID" value="NZ_LFJC01000003.1"/>
</dbReference>
<dbReference type="GO" id="GO:0007165">
    <property type="term" value="P:signal transduction"/>
    <property type="evidence" value="ECO:0007669"/>
    <property type="project" value="TreeGrafter"/>
</dbReference>
<dbReference type="PRINTS" id="PR01549">
    <property type="entry name" value="AUTOINDCRSYN"/>
</dbReference>
<dbReference type="Gene3D" id="3.40.630.30">
    <property type="match status" value="1"/>
</dbReference>
<gene>
    <name evidence="8" type="ORF">TSA1_13540</name>
</gene>
<dbReference type="PROSITE" id="PS00949">
    <property type="entry name" value="AUTOINDUCER_SYNTH_1"/>
    <property type="match status" value="1"/>
</dbReference>
<evidence type="ECO:0000256" key="7">
    <source>
        <dbReference type="PROSITE-ProRule" id="PRU00533"/>
    </source>
</evidence>
<comment type="caution">
    <text evidence="8">The sequence shown here is derived from an EMBL/GenBank/DDBJ whole genome shotgun (WGS) entry which is preliminary data.</text>
</comment>
<dbReference type="GO" id="GO:0009372">
    <property type="term" value="P:quorum sensing"/>
    <property type="evidence" value="ECO:0007669"/>
    <property type="project" value="UniProtKB-UniRule"/>
</dbReference>
<dbReference type="AlphaFoldDB" id="A0A2M6UNG5"/>
<dbReference type="Pfam" id="PF00765">
    <property type="entry name" value="Autoind_synth"/>
    <property type="match status" value="1"/>
</dbReference>
<dbReference type="PROSITE" id="PS51187">
    <property type="entry name" value="AUTOINDUCER_SYNTH_2"/>
    <property type="match status" value="1"/>
</dbReference>
<keyword evidence="4" id="KW-0949">S-adenosyl-L-methionine</keyword>
<evidence type="ECO:0000256" key="1">
    <source>
        <dbReference type="ARBA" id="ARBA00012340"/>
    </source>
</evidence>
<dbReference type="PANTHER" id="PTHR39322">
    <property type="entry name" value="ACYL-HOMOSERINE-LACTONE SYNTHASE"/>
    <property type="match status" value="1"/>
</dbReference>
<dbReference type="Proteomes" id="UP000228930">
    <property type="component" value="Unassembled WGS sequence"/>
</dbReference>
<evidence type="ECO:0000313" key="9">
    <source>
        <dbReference type="Proteomes" id="UP000228930"/>
    </source>
</evidence>
<reference evidence="8 9" key="1">
    <citation type="submission" date="2015-06" db="EMBL/GenBank/DDBJ databases">
        <title>Comparative genome analysis of nirS-carrying Bradyrhizobium sp. strains.</title>
        <authorList>
            <person name="Ishii S."/>
            <person name="Jang J."/>
            <person name="Nishizawa T."/>
            <person name="Senoo K."/>
        </authorList>
    </citation>
    <scope>NUCLEOTIDE SEQUENCE [LARGE SCALE GENOMIC DNA]</scope>
    <source>
        <strain evidence="8 9">TSA1</strain>
    </source>
</reference>
<dbReference type="InterPro" id="IPR018311">
    <property type="entry name" value="Autoind_synth_CS"/>
</dbReference>
<dbReference type="GO" id="GO:0061579">
    <property type="term" value="F:N-acyl homoserine lactone synthase activity"/>
    <property type="evidence" value="ECO:0007669"/>
    <property type="project" value="UniProtKB-EC"/>
</dbReference>
<evidence type="ECO:0000256" key="2">
    <source>
        <dbReference type="ARBA" id="ARBA00022654"/>
    </source>
</evidence>
<sequence>MIQLITPSSYGEFSSTLVEMHRLRHRVFKLRMAWDVQVSGDMEVDEFDALHPAYLAQLSDDGRVQGSVRLLPSHGPTMLRDTFPALLDGQPAPSTPLVWESSRFAIDIAPDAPKGDHGITRATYELFAGMVEFGLSRQLTDIVTVTDVRMERILRRASWPLRRIGIPRSIGSTLAVAGYLTVSSEILANLRRAGGLSRPVLWTPVIFAAA</sequence>
<dbReference type="InterPro" id="IPR001690">
    <property type="entry name" value="Autoind_synthase"/>
</dbReference>
<evidence type="ECO:0000256" key="3">
    <source>
        <dbReference type="ARBA" id="ARBA00022679"/>
    </source>
</evidence>
<dbReference type="SUPFAM" id="SSF55729">
    <property type="entry name" value="Acyl-CoA N-acyltransferases (Nat)"/>
    <property type="match status" value="1"/>
</dbReference>
<dbReference type="PANTHER" id="PTHR39322:SF1">
    <property type="entry name" value="ISOVALERYL-HOMOSERINE LACTONE SYNTHASE"/>
    <property type="match status" value="1"/>
</dbReference>
<evidence type="ECO:0000256" key="4">
    <source>
        <dbReference type="ARBA" id="ARBA00022691"/>
    </source>
</evidence>
<evidence type="ECO:0000256" key="6">
    <source>
        <dbReference type="ARBA" id="ARBA00048576"/>
    </source>
</evidence>
<accession>A0A2M6UNG5</accession>
<comment type="catalytic activity">
    <reaction evidence="6">
        <text>a fatty acyl-[ACP] + S-adenosyl-L-methionine = an N-acyl-L-homoserine lactone + S-methyl-5'-thioadenosine + holo-[ACP] + H(+)</text>
        <dbReference type="Rhea" id="RHEA:10096"/>
        <dbReference type="Rhea" id="RHEA-COMP:9685"/>
        <dbReference type="Rhea" id="RHEA-COMP:14125"/>
        <dbReference type="ChEBI" id="CHEBI:15378"/>
        <dbReference type="ChEBI" id="CHEBI:17509"/>
        <dbReference type="ChEBI" id="CHEBI:55474"/>
        <dbReference type="ChEBI" id="CHEBI:59789"/>
        <dbReference type="ChEBI" id="CHEBI:64479"/>
        <dbReference type="ChEBI" id="CHEBI:138651"/>
        <dbReference type="EC" id="2.3.1.184"/>
    </reaction>
</comment>
<keyword evidence="5 7" id="KW-0071">Autoinducer synthesis</keyword>
<dbReference type="EC" id="2.3.1.184" evidence="1"/>
<keyword evidence="3" id="KW-0808">Transferase</keyword>
<comment type="similarity">
    <text evidence="7">Belongs to the autoinducer synthase family.</text>
</comment>
<dbReference type="InterPro" id="IPR016181">
    <property type="entry name" value="Acyl_CoA_acyltransferase"/>
</dbReference>
<dbReference type="EMBL" id="LFJC01000003">
    <property type="protein sequence ID" value="PIT06055.1"/>
    <property type="molecule type" value="Genomic_DNA"/>
</dbReference>